<dbReference type="AlphaFoldDB" id="A0A2V1DK99"/>
<keyword evidence="2" id="KW-1185">Reference proteome</keyword>
<dbReference type="Proteomes" id="UP000244855">
    <property type="component" value="Unassembled WGS sequence"/>
</dbReference>
<evidence type="ECO:0000313" key="1">
    <source>
        <dbReference type="EMBL" id="PVH98627.1"/>
    </source>
</evidence>
<dbReference type="STRING" id="97972.A0A2V1DK99"/>
<name>A0A2V1DK99_9PLEO</name>
<reference evidence="1 2" key="1">
    <citation type="journal article" date="2018" name="Sci. Rep.">
        <title>Comparative genomics provides insights into the lifestyle and reveals functional heterogeneity of dark septate endophytic fungi.</title>
        <authorList>
            <person name="Knapp D.G."/>
            <person name="Nemeth J.B."/>
            <person name="Barry K."/>
            <person name="Hainaut M."/>
            <person name="Henrissat B."/>
            <person name="Johnson J."/>
            <person name="Kuo A."/>
            <person name="Lim J.H.P."/>
            <person name="Lipzen A."/>
            <person name="Nolan M."/>
            <person name="Ohm R.A."/>
            <person name="Tamas L."/>
            <person name="Grigoriev I.V."/>
            <person name="Spatafora J.W."/>
            <person name="Nagy L.G."/>
            <person name="Kovacs G.M."/>
        </authorList>
    </citation>
    <scope>NUCLEOTIDE SEQUENCE [LARGE SCALE GENOMIC DNA]</scope>
    <source>
        <strain evidence="1 2">DSE2036</strain>
    </source>
</reference>
<protein>
    <submittedName>
        <fullName evidence="1">Uncharacterized protein</fullName>
    </submittedName>
</protein>
<gene>
    <name evidence="1" type="ORF">DM02DRAFT_530741</name>
</gene>
<sequence>MADGSRLEIIKANPIGKGLDAFRTSFESTSRGLAISDLDRPYNISSEGLRNSLLDLILALLSLAASRSLPSKSNNVNLFGDLLELNSAVNSGNFDIERIIPLLRAVLNNEPDEVIWNNVYAAVAASTAFIAAKPTTPPLSAPSLAAS</sequence>
<evidence type="ECO:0000313" key="2">
    <source>
        <dbReference type="Proteomes" id="UP000244855"/>
    </source>
</evidence>
<proteinExistence type="predicted"/>
<feature type="non-terminal residue" evidence="1">
    <location>
        <position position="147"/>
    </location>
</feature>
<accession>A0A2V1DK99</accession>
<dbReference type="OrthoDB" id="5412283at2759"/>
<dbReference type="EMBL" id="KZ805409">
    <property type="protein sequence ID" value="PVH98627.1"/>
    <property type="molecule type" value="Genomic_DNA"/>
</dbReference>
<organism evidence="1 2">
    <name type="scientific">Periconia macrospinosa</name>
    <dbReference type="NCBI Taxonomy" id="97972"/>
    <lineage>
        <taxon>Eukaryota</taxon>
        <taxon>Fungi</taxon>
        <taxon>Dikarya</taxon>
        <taxon>Ascomycota</taxon>
        <taxon>Pezizomycotina</taxon>
        <taxon>Dothideomycetes</taxon>
        <taxon>Pleosporomycetidae</taxon>
        <taxon>Pleosporales</taxon>
        <taxon>Massarineae</taxon>
        <taxon>Periconiaceae</taxon>
        <taxon>Periconia</taxon>
    </lineage>
</organism>